<reference evidence="1 2" key="1">
    <citation type="journal article" date="2011" name="Science">
        <title>The Selaginella genome identifies genetic changes associated with the evolution of vascular plants.</title>
        <authorList>
            <person name="Banks J.A."/>
            <person name="Nishiyama T."/>
            <person name="Hasebe M."/>
            <person name="Bowman J.L."/>
            <person name="Gribskov M."/>
            <person name="dePamphilis C."/>
            <person name="Albert V.A."/>
            <person name="Aono N."/>
            <person name="Aoyama T."/>
            <person name="Ambrose B.A."/>
            <person name="Ashton N.W."/>
            <person name="Axtell M.J."/>
            <person name="Barker E."/>
            <person name="Barker M.S."/>
            <person name="Bennetzen J.L."/>
            <person name="Bonawitz N.D."/>
            <person name="Chapple C."/>
            <person name="Cheng C."/>
            <person name="Correa L.G."/>
            <person name="Dacre M."/>
            <person name="DeBarry J."/>
            <person name="Dreyer I."/>
            <person name="Elias M."/>
            <person name="Engstrom E.M."/>
            <person name="Estelle M."/>
            <person name="Feng L."/>
            <person name="Finet C."/>
            <person name="Floyd S.K."/>
            <person name="Frommer W.B."/>
            <person name="Fujita T."/>
            <person name="Gramzow L."/>
            <person name="Gutensohn M."/>
            <person name="Harholt J."/>
            <person name="Hattori M."/>
            <person name="Heyl A."/>
            <person name="Hirai T."/>
            <person name="Hiwatashi Y."/>
            <person name="Ishikawa M."/>
            <person name="Iwata M."/>
            <person name="Karol K.G."/>
            <person name="Koehler B."/>
            <person name="Kolukisaoglu U."/>
            <person name="Kubo M."/>
            <person name="Kurata T."/>
            <person name="Lalonde S."/>
            <person name="Li K."/>
            <person name="Li Y."/>
            <person name="Litt A."/>
            <person name="Lyons E."/>
            <person name="Manning G."/>
            <person name="Maruyama T."/>
            <person name="Michael T.P."/>
            <person name="Mikami K."/>
            <person name="Miyazaki S."/>
            <person name="Morinaga S."/>
            <person name="Murata T."/>
            <person name="Mueller-Roeber B."/>
            <person name="Nelson D.R."/>
            <person name="Obara M."/>
            <person name="Oguri Y."/>
            <person name="Olmstead R.G."/>
            <person name="Onodera N."/>
            <person name="Petersen B.L."/>
            <person name="Pils B."/>
            <person name="Prigge M."/>
            <person name="Rensing S.A."/>
            <person name="Riano-Pachon D.M."/>
            <person name="Roberts A.W."/>
            <person name="Sato Y."/>
            <person name="Scheller H.V."/>
            <person name="Schulz B."/>
            <person name="Schulz C."/>
            <person name="Shakirov E.V."/>
            <person name="Shibagaki N."/>
            <person name="Shinohara N."/>
            <person name="Shippen D.E."/>
            <person name="Soerensen I."/>
            <person name="Sotooka R."/>
            <person name="Sugimoto N."/>
            <person name="Sugita M."/>
            <person name="Sumikawa N."/>
            <person name="Tanurdzic M."/>
            <person name="Theissen G."/>
            <person name="Ulvskov P."/>
            <person name="Wakazuki S."/>
            <person name="Weng J.K."/>
            <person name="Willats W.W."/>
            <person name="Wipf D."/>
            <person name="Wolf P.G."/>
            <person name="Yang L."/>
            <person name="Zimmer A.D."/>
            <person name="Zhu Q."/>
            <person name="Mitros T."/>
            <person name="Hellsten U."/>
            <person name="Loque D."/>
            <person name="Otillar R."/>
            <person name="Salamov A."/>
            <person name="Schmutz J."/>
            <person name="Shapiro H."/>
            <person name="Lindquist E."/>
            <person name="Lucas S."/>
            <person name="Rokhsar D."/>
            <person name="Grigoriev I.V."/>
        </authorList>
    </citation>
    <scope>NUCLEOTIDE SEQUENCE [LARGE SCALE GENOMIC DNA]</scope>
</reference>
<gene>
    <name evidence="1" type="ORF">SELMODRAFT_404993</name>
</gene>
<protein>
    <submittedName>
        <fullName evidence="1">Uncharacterized protein</fullName>
    </submittedName>
</protein>
<sequence length="138" mass="15457">MEVEWLNLITSKENLMFMLAEKVVHAGVILNKELPIRPPVVPPKFFQALYETLAPWSHVTFFSDKSGFASNAHPTELKEQVFKSIDMEDCVHHCSSPHAIILDDSAIMRSGEDLTNVGNQSTNPVIEILTQTEHGQSI</sequence>
<accession>D8QY14</accession>
<dbReference type="HOGENOM" id="CLU_1858702_0_0_1"/>
<dbReference type="Gramene" id="EFJ35528">
    <property type="protein sequence ID" value="EFJ35528"/>
    <property type="gene ID" value="SELMODRAFT_404993"/>
</dbReference>
<evidence type="ECO:0000313" key="2">
    <source>
        <dbReference type="Proteomes" id="UP000001514"/>
    </source>
</evidence>
<evidence type="ECO:0000313" key="1">
    <source>
        <dbReference type="EMBL" id="EFJ35528.1"/>
    </source>
</evidence>
<keyword evidence="2" id="KW-1185">Reference proteome</keyword>
<proteinExistence type="predicted"/>
<dbReference type="Proteomes" id="UP000001514">
    <property type="component" value="Unassembled WGS sequence"/>
</dbReference>
<organism evidence="2">
    <name type="scientific">Selaginella moellendorffii</name>
    <name type="common">Spikemoss</name>
    <dbReference type="NCBI Taxonomy" id="88036"/>
    <lineage>
        <taxon>Eukaryota</taxon>
        <taxon>Viridiplantae</taxon>
        <taxon>Streptophyta</taxon>
        <taxon>Embryophyta</taxon>
        <taxon>Tracheophyta</taxon>
        <taxon>Lycopodiopsida</taxon>
        <taxon>Selaginellales</taxon>
        <taxon>Selaginellaceae</taxon>
        <taxon>Selaginella</taxon>
    </lineage>
</organism>
<dbReference type="InParanoid" id="D8QY14"/>
<dbReference type="KEGG" id="smo:SELMODRAFT_404993"/>
<dbReference type="EMBL" id="GL377568">
    <property type="protein sequence ID" value="EFJ35528.1"/>
    <property type="molecule type" value="Genomic_DNA"/>
</dbReference>
<dbReference type="AlphaFoldDB" id="D8QY14"/>
<name>D8QY14_SELML</name>